<dbReference type="Pfam" id="PF03466">
    <property type="entry name" value="LysR_substrate"/>
    <property type="match status" value="1"/>
</dbReference>
<dbReference type="InterPro" id="IPR036388">
    <property type="entry name" value="WH-like_DNA-bd_sf"/>
</dbReference>
<keyword evidence="3" id="KW-0238">DNA-binding</keyword>
<evidence type="ECO:0000256" key="4">
    <source>
        <dbReference type="ARBA" id="ARBA00023159"/>
    </source>
</evidence>
<dbReference type="PANTHER" id="PTHR30346:SF26">
    <property type="entry name" value="HYDROGEN PEROXIDE-INDUCIBLE GENES ACTIVATOR"/>
    <property type="match status" value="1"/>
</dbReference>
<dbReference type="CDD" id="cd08411">
    <property type="entry name" value="PBP2_OxyR"/>
    <property type="match status" value="1"/>
</dbReference>
<dbReference type="Gene3D" id="1.10.10.10">
    <property type="entry name" value="Winged helix-like DNA-binding domain superfamily/Winged helix DNA-binding domain"/>
    <property type="match status" value="1"/>
</dbReference>
<reference evidence="7 8" key="1">
    <citation type="submission" date="2020-04" db="EMBL/GenBank/DDBJ databases">
        <title>Draft genome of Leeia sp. IMCC25680.</title>
        <authorList>
            <person name="Song J."/>
            <person name="Cho J.-C."/>
        </authorList>
    </citation>
    <scope>NUCLEOTIDE SEQUENCE [LARGE SCALE GENOMIC DNA]</scope>
    <source>
        <strain evidence="7 8">IMCC25680</strain>
    </source>
</reference>
<comment type="caution">
    <text evidence="7">The sequence shown here is derived from an EMBL/GenBank/DDBJ whole genome shotgun (WGS) entry which is preliminary data.</text>
</comment>
<keyword evidence="5" id="KW-0804">Transcription</keyword>
<dbReference type="AlphaFoldDB" id="A0A847S993"/>
<feature type="domain" description="HTH lysR-type" evidence="6">
    <location>
        <begin position="1"/>
        <end position="57"/>
    </location>
</feature>
<dbReference type="InterPro" id="IPR036390">
    <property type="entry name" value="WH_DNA-bd_sf"/>
</dbReference>
<evidence type="ECO:0000256" key="5">
    <source>
        <dbReference type="ARBA" id="ARBA00023163"/>
    </source>
</evidence>
<comment type="similarity">
    <text evidence="1">Belongs to the LysR transcriptional regulatory family.</text>
</comment>
<evidence type="ECO:0000256" key="2">
    <source>
        <dbReference type="ARBA" id="ARBA00023015"/>
    </source>
</evidence>
<dbReference type="InterPro" id="IPR000847">
    <property type="entry name" value="LysR_HTH_N"/>
</dbReference>
<dbReference type="InterPro" id="IPR005119">
    <property type="entry name" value="LysR_subst-bd"/>
</dbReference>
<dbReference type="Gene3D" id="3.40.190.10">
    <property type="entry name" value="Periplasmic binding protein-like II"/>
    <property type="match status" value="2"/>
</dbReference>
<evidence type="ECO:0000313" key="7">
    <source>
        <dbReference type="EMBL" id="NLR75425.1"/>
    </source>
</evidence>
<keyword evidence="2" id="KW-0805">Transcription regulation</keyword>
<dbReference type="PANTHER" id="PTHR30346">
    <property type="entry name" value="TRANSCRIPTIONAL DUAL REGULATOR HCAR-RELATED"/>
    <property type="match status" value="1"/>
</dbReference>
<keyword evidence="8" id="KW-1185">Reference proteome</keyword>
<evidence type="ECO:0000259" key="6">
    <source>
        <dbReference type="PROSITE" id="PS50931"/>
    </source>
</evidence>
<sequence>MTLTELRYILAVATTRHFGRAADACHVSQPTLSVAVKKLEEELSLQIFERNGEITLTPMGEQIVAQAQRVLEEADALKQMAKAGQDQLSVPLRLGVIYTLAPGILPCLIPRLQPLAPKMPLLIEENYTSRLCELLRQGKLDAMLLAQPFNDSGLEVLPLFDEPFVVATPREHPWAKAGQPVPPAQLAEDDVLLLGAGNCFRDQVLQVCPALNRGGQAGLQRTLEGSSLATIRQMVASGMGITVLPVTQVAEGEPSHRLLSILPFAGGAPNRRIVLAWRKRFPRPQAIDVLQQALRSCVLSGVDWLEQPQAA</sequence>
<dbReference type="PROSITE" id="PS50931">
    <property type="entry name" value="HTH_LYSR"/>
    <property type="match status" value="1"/>
</dbReference>
<organism evidence="7 8">
    <name type="scientific">Leeia aquatica</name>
    <dbReference type="NCBI Taxonomy" id="2725557"/>
    <lineage>
        <taxon>Bacteria</taxon>
        <taxon>Pseudomonadati</taxon>
        <taxon>Pseudomonadota</taxon>
        <taxon>Betaproteobacteria</taxon>
        <taxon>Neisseriales</taxon>
        <taxon>Leeiaceae</taxon>
        <taxon>Leeia</taxon>
    </lineage>
</organism>
<dbReference type="EMBL" id="JABAIM010000002">
    <property type="protein sequence ID" value="NLR75425.1"/>
    <property type="molecule type" value="Genomic_DNA"/>
</dbReference>
<proteinExistence type="inferred from homology"/>
<dbReference type="RefSeq" id="WP_168877096.1">
    <property type="nucleotide sequence ID" value="NZ_JABAIM010000002.1"/>
</dbReference>
<name>A0A847S993_9NEIS</name>
<protein>
    <submittedName>
        <fullName evidence="7">LysR family transcriptional regulator</fullName>
    </submittedName>
</protein>
<dbReference type="Proteomes" id="UP000587991">
    <property type="component" value="Unassembled WGS sequence"/>
</dbReference>
<dbReference type="GO" id="GO:0032993">
    <property type="term" value="C:protein-DNA complex"/>
    <property type="evidence" value="ECO:0007669"/>
    <property type="project" value="TreeGrafter"/>
</dbReference>
<dbReference type="SUPFAM" id="SSF46785">
    <property type="entry name" value="Winged helix' DNA-binding domain"/>
    <property type="match status" value="1"/>
</dbReference>
<dbReference type="GO" id="GO:0003677">
    <property type="term" value="F:DNA binding"/>
    <property type="evidence" value="ECO:0007669"/>
    <property type="project" value="UniProtKB-KW"/>
</dbReference>
<dbReference type="SUPFAM" id="SSF53850">
    <property type="entry name" value="Periplasmic binding protein-like II"/>
    <property type="match status" value="1"/>
</dbReference>
<evidence type="ECO:0000313" key="8">
    <source>
        <dbReference type="Proteomes" id="UP000587991"/>
    </source>
</evidence>
<dbReference type="PRINTS" id="PR00039">
    <property type="entry name" value="HTHLYSR"/>
</dbReference>
<evidence type="ECO:0000256" key="3">
    <source>
        <dbReference type="ARBA" id="ARBA00023125"/>
    </source>
</evidence>
<dbReference type="FunFam" id="1.10.10.10:FF:000001">
    <property type="entry name" value="LysR family transcriptional regulator"/>
    <property type="match status" value="1"/>
</dbReference>
<evidence type="ECO:0000256" key="1">
    <source>
        <dbReference type="ARBA" id="ARBA00009437"/>
    </source>
</evidence>
<dbReference type="Pfam" id="PF00126">
    <property type="entry name" value="HTH_1"/>
    <property type="match status" value="1"/>
</dbReference>
<accession>A0A847S993</accession>
<gene>
    <name evidence="7" type="ORF">HF682_09675</name>
</gene>
<keyword evidence="4" id="KW-0010">Activator</keyword>
<dbReference type="GO" id="GO:0003700">
    <property type="term" value="F:DNA-binding transcription factor activity"/>
    <property type="evidence" value="ECO:0007669"/>
    <property type="project" value="InterPro"/>
</dbReference>